<evidence type="ECO:0000256" key="1">
    <source>
        <dbReference type="ARBA" id="ARBA00001974"/>
    </source>
</evidence>
<dbReference type="GeneTree" id="ENSGT00390000014894"/>
<reference evidence="10" key="2">
    <citation type="submission" date="2025-08" db="UniProtKB">
        <authorList>
            <consortium name="Ensembl"/>
        </authorList>
    </citation>
    <scope>IDENTIFICATION</scope>
</reference>
<dbReference type="AlphaFoldDB" id="A0A3Q1CVV4"/>
<dbReference type="PRINTS" id="PR00368">
    <property type="entry name" value="FADPNR"/>
</dbReference>
<accession>A0A3Q1CVV4</accession>
<dbReference type="Gene3D" id="3.50.50.60">
    <property type="entry name" value="FAD/NAD(P)-binding domain"/>
    <property type="match status" value="3"/>
</dbReference>
<evidence type="ECO:0000259" key="8">
    <source>
        <dbReference type="Pfam" id="PF07992"/>
    </source>
</evidence>
<dbReference type="Pfam" id="PF07992">
    <property type="entry name" value="Pyr_redox_2"/>
    <property type="match status" value="2"/>
</dbReference>
<dbReference type="Proteomes" id="UP001501940">
    <property type="component" value="Chromosome 21"/>
</dbReference>
<reference evidence="10 11" key="1">
    <citation type="submission" date="2022-01" db="EMBL/GenBank/DDBJ databases">
        <title>A chromosome-scale genome assembly of the false clownfish, Amphiprion ocellaris.</title>
        <authorList>
            <person name="Ryu T."/>
        </authorList>
    </citation>
    <scope>NUCLEOTIDE SEQUENCE [LARGE SCALE GENOMIC DNA]</scope>
</reference>
<dbReference type="InterPro" id="IPR036188">
    <property type="entry name" value="FAD/NAD-bd_sf"/>
</dbReference>
<comment type="function">
    <text evidence="7">Probable FAD-dependent oxidoreductase; involved in the cellular oxidative stress response. Required for normal sarcomere structure and muscle fiber integrity.</text>
</comment>
<dbReference type="Gene3D" id="3.30.390.30">
    <property type="match status" value="1"/>
</dbReference>
<dbReference type="InterPro" id="IPR041575">
    <property type="entry name" value="Rubredoxin_C"/>
</dbReference>
<evidence type="ECO:0000256" key="5">
    <source>
        <dbReference type="ARBA" id="ARBA00022827"/>
    </source>
</evidence>
<feature type="domain" description="FAD/NAD(P)-binding" evidence="8">
    <location>
        <begin position="232"/>
        <end position="338"/>
    </location>
</feature>
<dbReference type="InterPro" id="IPR050260">
    <property type="entry name" value="FAD-bd_OxRdtase"/>
</dbReference>
<evidence type="ECO:0000256" key="3">
    <source>
        <dbReference type="ARBA" id="ARBA00018240"/>
    </source>
</evidence>
<gene>
    <name evidence="10" type="primary">PYROXD1</name>
</gene>
<evidence type="ECO:0000313" key="11">
    <source>
        <dbReference type="Proteomes" id="UP001501940"/>
    </source>
</evidence>
<evidence type="ECO:0000256" key="2">
    <source>
        <dbReference type="ARBA" id="ARBA00008147"/>
    </source>
</evidence>
<dbReference type="InterPro" id="IPR023753">
    <property type="entry name" value="FAD/NAD-binding_dom"/>
</dbReference>
<feature type="domain" description="FAD/NAD(P)-binding" evidence="8">
    <location>
        <begin position="11"/>
        <end position="170"/>
    </location>
</feature>
<keyword evidence="6" id="KW-0560">Oxidoreductase</keyword>
<name>A0A3Q1CVV4_AMPOC</name>
<reference evidence="10" key="3">
    <citation type="submission" date="2025-09" db="UniProtKB">
        <authorList>
            <consortium name="Ensembl"/>
        </authorList>
    </citation>
    <scope>IDENTIFICATION</scope>
</reference>
<feature type="domain" description="NADH-rubredoxin oxidoreductase C-terminal" evidence="9">
    <location>
        <begin position="366"/>
        <end position="433"/>
    </location>
</feature>
<keyword evidence="11" id="KW-1185">Reference proteome</keyword>
<dbReference type="SUPFAM" id="SSF51905">
    <property type="entry name" value="FAD/NAD(P)-binding domain"/>
    <property type="match status" value="2"/>
</dbReference>
<dbReference type="GO" id="GO:0016491">
    <property type="term" value="F:oxidoreductase activity"/>
    <property type="evidence" value="ECO:0007669"/>
    <property type="project" value="UniProtKB-KW"/>
</dbReference>
<comment type="cofactor">
    <cofactor evidence="1">
        <name>FAD</name>
        <dbReference type="ChEBI" id="CHEBI:57692"/>
    </cofactor>
</comment>
<sequence>FSASENEKTFKFVIVGGGIAGVTCVEQLTSQIPSGDVALITAGPHIKAVTNYKQVSKTLEEFDVEEKPSSVLEEKFPNLTVIHSAVKSLHTETHSVETADGRVFGYEKLCICSGGRPNLLMKENPYVLGIRDTDSAQEFQKRLCKAKRIVVVGNGGIALELVYEVEGCEVIWAVKDKAIGNTFFDAGAAQFLIPSLEADKPEVAAPCKRTRYTTEEPAPGPGSALGPDWHEGIALRGAQQVRQFVHVLGSWPVYIQLTNGKTFGCDFVVSATGVVPNTEPFLHGNNFSVANDGGLQVDDHMMTSEPDVYAAGDVCTACWKHSPLWQQMRLWTQARQMGWYAGRCMAAEVLSEPIELDFCFELFSHITKFFNYKVVLLGKFNGQGLGPDQELLVRCTKGQEYVKVVVSGGRMVGAVLIGETDLEETFENLILNQMDLTPYGEELLNPNIDIEDYFD</sequence>
<dbReference type="OMA" id="MCENLIL"/>
<keyword evidence="4" id="KW-0285">Flavoprotein</keyword>
<evidence type="ECO:0000256" key="4">
    <source>
        <dbReference type="ARBA" id="ARBA00022630"/>
    </source>
</evidence>
<evidence type="ECO:0000259" key="9">
    <source>
        <dbReference type="Pfam" id="PF18267"/>
    </source>
</evidence>
<dbReference type="PANTHER" id="PTHR43429">
    <property type="entry name" value="PYRIDINE NUCLEOTIDE-DISULFIDE OXIDOREDUCTASE DOMAIN-CONTAINING"/>
    <property type="match status" value="1"/>
</dbReference>
<evidence type="ECO:0000256" key="6">
    <source>
        <dbReference type="ARBA" id="ARBA00023002"/>
    </source>
</evidence>
<dbReference type="InterPro" id="IPR016156">
    <property type="entry name" value="FAD/NAD-linked_Rdtase_dimer_sf"/>
</dbReference>
<keyword evidence="5" id="KW-0274">FAD</keyword>
<comment type="similarity">
    <text evidence="2">Belongs to the class-I pyridine nucleotide-disulfide oxidoreductase family. PYROXD1 subfamily.</text>
</comment>
<dbReference type="PANTHER" id="PTHR43429:SF2">
    <property type="entry name" value="PYRIDINE NUCLEOTIDE-DISULFIDE OXIDOREDUCTASE DOMAIN-CONTAINING PROTEIN 1"/>
    <property type="match status" value="1"/>
</dbReference>
<proteinExistence type="inferred from homology"/>
<dbReference type="Ensembl" id="ENSAOCT00000006465.2">
    <property type="protein sequence ID" value="ENSAOCP00000023046.2"/>
    <property type="gene ID" value="ENSAOCG00000008889.2"/>
</dbReference>
<evidence type="ECO:0000256" key="7">
    <source>
        <dbReference type="ARBA" id="ARBA00045921"/>
    </source>
</evidence>
<dbReference type="Pfam" id="PF18267">
    <property type="entry name" value="Rubredoxin_C"/>
    <property type="match status" value="1"/>
</dbReference>
<protein>
    <recommendedName>
        <fullName evidence="3">Pyridine nucleotide-disulfide oxidoreductase domain-containing protein 1</fullName>
    </recommendedName>
</protein>
<organism evidence="10 11">
    <name type="scientific">Amphiprion ocellaris</name>
    <name type="common">Clown anemonefish</name>
    <dbReference type="NCBI Taxonomy" id="80972"/>
    <lineage>
        <taxon>Eukaryota</taxon>
        <taxon>Metazoa</taxon>
        <taxon>Chordata</taxon>
        <taxon>Craniata</taxon>
        <taxon>Vertebrata</taxon>
        <taxon>Euteleostomi</taxon>
        <taxon>Actinopterygii</taxon>
        <taxon>Neopterygii</taxon>
        <taxon>Teleostei</taxon>
        <taxon>Neoteleostei</taxon>
        <taxon>Acanthomorphata</taxon>
        <taxon>Ovalentaria</taxon>
        <taxon>Pomacentridae</taxon>
        <taxon>Amphiprion</taxon>
    </lineage>
</organism>
<evidence type="ECO:0000313" key="10">
    <source>
        <dbReference type="Ensembl" id="ENSAOCP00000023046.2"/>
    </source>
</evidence>